<evidence type="ECO:0000313" key="1">
    <source>
        <dbReference type="Proteomes" id="UP000504608"/>
    </source>
</evidence>
<evidence type="ECO:0000313" key="2">
    <source>
        <dbReference type="RefSeq" id="XP_022967898.1"/>
    </source>
</evidence>
<proteinExistence type="predicted"/>
<dbReference type="GeneID" id="111467274"/>
<dbReference type="Gene3D" id="3.10.280.10">
    <property type="entry name" value="Mitochondrial glycoprotein"/>
    <property type="match status" value="1"/>
</dbReference>
<dbReference type="KEGG" id="cmax:111467274"/>
<dbReference type="PANTHER" id="PTHR10826:SF1">
    <property type="entry name" value="COMPLEMENT COMPONENT 1 Q SUBCOMPONENT-BINDING PROTEIN, MITOCHONDRIAL"/>
    <property type="match status" value="1"/>
</dbReference>
<gene>
    <name evidence="2" type="primary">LOC111467274</name>
</gene>
<dbReference type="AlphaFoldDB" id="A0A6J1HWH3"/>
<accession>A0A6J1HWH3</accession>
<dbReference type="RefSeq" id="XP_022967898.1">
    <property type="nucleotide sequence ID" value="XM_023112130.1"/>
</dbReference>
<name>A0A6J1HWH3_CUCMA</name>
<dbReference type="InterPro" id="IPR003428">
    <property type="entry name" value="MAM33"/>
</dbReference>
<dbReference type="InterPro" id="IPR036561">
    <property type="entry name" value="MAM33_sf"/>
</dbReference>
<dbReference type="Pfam" id="PF02330">
    <property type="entry name" value="MAM33"/>
    <property type="match status" value="1"/>
</dbReference>
<reference evidence="2" key="1">
    <citation type="submission" date="2025-08" db="UniProtKB">
        <authorList>
            <consortium name="RefSeq"/>
        </authorList>
    </citation>
    <scope>IDENTIFICATION</scope>
    <source>
        <tissue evidence="2">Young leaves</tissue>
    </source>
</reference>
<dbReference type="SUPFAM" id="SSF54529">
    <property type="entry name" value="Mitochondrial glycoprotein MAM33-like"/>
    <property type="match status" value="1"/>
</dbReference>
<dbReference type="OrthoDB" id="278212at2759"/>
<organism evidence="1 2">
    <name type="scientific">Cucurbita maxima</name>
    <name type="common">Pumpkin</name>
    <name type="synonym">Winter squash</name>
    <dbReference type="NCBI Taxonomy" id="3661"/>
    <lineage>
        <taxon>Eukaryota</taxon>
        <taxon>Viridiplantae</taxon>
        <taxon>Streptophyta</taxon>
        <taxon>Embryophyta</taxon>
        <taxon>Tracheophyta</taxon>
        <taxon>Spermatophyta</taxon>
        <taxon>Magnoliopsida</taxon>
        <taxon>eudicotyledons</taxon>
        <taxon>Gunneridae</taxon>
        <taxon>Pentapetalae</taxon>
        <taxon>rosids</taxon>
        <taxon>fabids</taxon>
        <taxon>Cucurbitales</taxon>
        <taxon>Cucurbitaceae</taxon>
        <taxon>Cucurbiteae</taxon>
        <taxon>Cucurbita</taxon>
    </lineage>
</organism>
<dbReference type="GO" id="GO:0005759">
    <property type="term" value="C:mitochondrial matrix"/>
    <property type="evidence" value="ECO:0007669"/>
    <property type="project" value="InterPro"/>
</dbReference>
<dbReference type="PANTHER" id="PTHR10826">
    <property type="entry name" value="COMPLEMENT COMPONENT 1"/>
    <property type="match status" value="1"/>
</dbReference>
<keyword evidence="1" id="KW-1185">Reference proteome</keyword>
<dbReference type="FunFam" id="3.10.280.10:FF:000006">
    <property type="entry name" value="Mitochondrial glycoprotein, expressed"/>
    <property type="match status" value="1"/>
</dbReference>
<dbReference type="Proteomes" id="UP000504608">
    <property type="component" value="Unplaced"/>
</dbReference>
<sequence>MLESERTPLGEGTSRGMPRANQIFRKARKALHDLDLLKILQSEINHELSSTSFQNHEQKGSSSDFAVEHDSLKSRDVVLRRKLESGEEIAISALSGPLIFGREGAFSREILMKICVSKPGVNSLLQFDCGVSEDGHGGSPFKIYNAYYLQSSACLGPSVYRGPLFSSLDPELQKALKGFLISRGVEESLTDFLLIHLHKKEQGQYLNWLQNVESLIAKRQQNEL</sequence>
<protein>
    <submittedName>
        <fullName evidence="2">Uncharacterized protein LOC111467274</fullName>
    </submittedName>
</protein>